<dbReference type="RefSeq" id="WP_065168443.1">
    <property type="nucleotide sequence ID" value="NZ_LZEZ01000032.1"/>
</dbReference>
<protein>
    <submittedName>
        <fullName evidence="1">Uncharacterized protein</fullName>
    </submittedName>
</protein>
<accession>A0A2T3IEQ5</accession>
<dbReference type="Proteomes" id="UP000240254">
    <property type="component" value="Unassembled WGS sequence"/>
</dbReference>
<gene>
    <name evidence="1" type="ORF">CTM88_19915</name>
</gene>
<evidence type="ECO:0000313" key="1">
    <source>
        <dbReference type="EMBL" id="PSU23303.1"/>
    </source>
</evidence>
<proteinExistence type="predicted"/>
<sequence>MINSTHSCQAQQHLSLCISFDDERGDWILQFNHEVTAENLENYPHLETIGDIIAIGILTIQYCPYCGERLNNKKVTPDYQHIDLSHW</sequence>
<comment type="caution">
    <text evidence="1">The sequence shown here is derived from an EMBL/GenBank/DDBJ whole genome shotgun (WGS) entry which is preliminary data.</text>
</comment>
<evidence type="ECO:0000313" key="2">
    <source>
        <dbReference type="Proteomes" id="UP000240254"/>
    </source>
</evidence>
<organism evidence="1 2">
    <name type="scientific">Photobacterium aquimaris</name>
    <dbReference type="NCBI Taxonomy" id="512643"/>
    <lineage>
        <taxon>Bacteria</taxon>
        <taxon>Pseudomonadati</taxon>
        <taxon>Pseudomonadota</taxon>
        <taxon>Gammaproteobacteria</taxon>
        <taxon>Vibrionales</taxon>
        <taxon>Vibrionaceae</taxon>
        <taxon>Photobacterium</taxon>
    </lineage>
</organism>
<reference evidence="1 2" key="1">
    <citation type="submission" date="2018-03" db="EMBL/GenBank/DDBJ databases">
        <title>Whole genome sequencing of Histamine producing bacteria.</title>
        <authorList>
            <person name="Butler K."/>
        </authorList>
    </citation>
    <scope>NUCLEOTIDE SEQUENCE [LARGE SCALE GENOMIC DNA]</scope>
    <source>
        <strain evidence="1 2">BS2</strain>
    </source>
</reference>
<name>A0A2T3IEQ5_9GAMM</name>
<dbReference type="AlphaFoldDB" id="A0A2T3IEQ5"/>
<dbReference type="EMBL" id="PYMK01000033">
    <property type="protein sequence ID" value="PSU23303.1"/>
    <property type="molecule type" value="Genomic_DNA"/>
</dbReference>
<dbReference type="OrthoDB" id="5880389at2"/>